<reference evidence="1 2" key="1">
    <citation type="submission" date="2018-09" db="EMBL/GenBank/DDBJ databases">
        <authorList>
            <person name="Livingstone P.G."/>
            <person name="Whitworth D.E."/>
        </authorList>
    </citation>
    <scope>NUCLEOTIDE SEQUENCE [LARGE SCALE GENOMIC DNA]</scope>
    <source>
        <strain evidence="1 2">CA031B</strain>
    </source>
</reference>
<sequence length="92" mass="10352">MARLNGYEGKACLYVGKANDLTPRLRQHFGKHSPTTFAMHLSMWAPVSLWKKTLTIEYWPLQDLGLSTAAIQALEDFIWEDSAPVFGKQGAK</sequence>
<keyword evidence="2" id="KW-1185">Reference proteome</keyword>
<name>A0ABX9QQ43_9BACT</name>
<organism evidence="1 2">
    <name type="scientific">Corallococcus praedator</name>
    <dbReference type="NCBI Taxonomy" id="2316724"/>
    <lineage>
        <taxon>Bacteria</taxon>
        <taxon>Pseudomonadati</taxon>
        <taxon>Myxococcota</taxon>
        <taxon>Myxococcia</taxon>
        <taxon>Myxococcales</taxon>
        <taxon>Cystobacterineae</taxon>
        <taxon>Myxococcaceae</taxon>
        <taxon>Corallococcus</taxon>
    </lineage>
</organism>
<dbReference type="SUPFAM" id="SSF82771">
    <property type="entry name" value="GIY-YIG endonuclease"/>
    <property type="match status" value="1"/>
</dbReference>
<evidence type="ECO:0008006" key="3">
    <source>
        <dbReference type="Google" id="ProtNLM"/>
    </source>
</evidence>
<dbReference type="Proteomes" id="UP000278907">
    <property type="component" value="Unassembled WGS sequence"/>
</dbReference>
<evidence type="ECO:0000313" key="2">
    <source>
        <dbReference type="Proteomes" id="UP000278907"/>
    </source>
</evidence>
<evidence type="ECO:0000313" key="1">
    <source>
        <dbReference type="EMBL" id="RKI15431.1"/>
    </source>
</evidence>
<accession>A0ABX9QQ43</accession>
<dbReference type="EMBL" id="RAWI01000019">
    <property type="protein sequence ID" value="RKI15431.1"/>
    <property type="molecule type" value="Genomic_DNA"/>
</dbReference>
<comment type="caution">
    <text evidence="1">The sequence shown here is derived from an EMBL/GenBank/DDBJ whole genome shotgun (WGS) entry which is preliminary data.</text>
</comment>
<dbReference type="InterPro" id="IPR035901">
    <property type="entry name" value="GIY-YIG_endonuc_sf"/>
</dbReference>
<proteinExistence type="predicted"/>
<gene>
    <name evidence="1" type="ORF">D7Y13_04420</name>
</gene>
<protein>
    <recommendedName>
        <fullName evidence="3">GIY-YIG nuclease family protein</fullName>
    </recommendedName>
</protein>